<feature type="domain" description="SHOCT-like" evidence="1">
    <location>
        <begin position="22"/>
        <end position="73"/>
    </location>
</feature>
<reference evidence="2 3" key="1">
    <citation type="submission" date="2011-04" db="EMBL/GenBank/DDBJ databases">
        <authorList>
            <person name="Muzny D."/>
            <person name="Qin X."/>
            <person name="Deng J."/>
            <person name="Jiang H."/>
            <person name="Liu Y."/>
            <person name="Qu J."/>
            <person name="Song X.-Z."/>
            <person name="Zhang L."/>
            <person name="Thornton R."/>
            <person name="Coyle M."/>
            <person name="Francisco L."/>
            <person name="Jackson L."/>
            <person name="Javaid M."/>
            <person name="Korchina V."/>
            <person name="Kovar C."/>
            <person name="Mata R."/>
            <person name="Mathew T."/>
            <person name="Ngo R."/>
            <person name="Nguyen L."/>
            <person name="Nguyen N."/>
            <person name="Okwuonu G."/>
            <person name="Ongeri F."/>
            <person name="Pham C."/>
            <person name="Simmons D."/>
            <person name="Wilczek-Boney K."/>
            <person name="Hale W."/>
            <person name="Jakkamsetti A."/>
            <person name="Pham P."/>
            <person name="Ruth R."/>
            <person name="San Lucas F."/>
            <person name="Warren J."/>
            <person name="Zhang J."/>
            <person name="Zhao Z."/>
            <person name="Zhou C."/>
            <person name="Zhu D."/>
            <person name="Lee S."/>
            <person name="Bess C."/>
            <person name="Blankenburg K."/>
            <person name="Forbes L."/>
            <person name="Fu Q."/>
            <person name="Gubbala S."/>
            <person name="Hirani K."/>
            <person name="Jayaseelan J.C."/>
            <person name="Lara F."/>
            <person name="Munidasa M."/>
            <person name="Palculict T."/>
            <person name="Patil S."/>
            <person name="Pu L.-L."/>
            <person name="Saada N."/>
            <person name="Tang L."/>
            <person name="Weissenberger G."/>
            <person name="Zhu Y."/>
            <person name="Hemphill L."/>
            <person name="Shang Y."/>
            <person name="Youmans B."/>
            <person name="Ayvaz T."/>
            <person name="Ross M."/>
            <person name="Santibanez J."/>
            <person name="Aqrawi P."/>
            <person name="Gross S."/>
            <person name="Joshi V."/>
            <person name="Fowler G."/>
            <person name="Nazareth L."/>
            <person name="Reid J."/>
            <person name="Worley K."/>
            <person name="Petrosino J."/>
            <person name="Highlander S."/>
            <person name="Gibbs R."/>
        </authorList>
    </citation>
    <scope>NUCLEOTIDE SEQUENCE [LARGE SCALE GENOMIC DNA]</scope>
    <source>
        <strain evidence="2 3">DSM 2778</strain>
    </source>
</reference>
<dbReference type="HOGENOM" id="CLU_179778_2_0_9"/>
<dbReference type="AlphaFoldDB" id="F5RMZ9"/>
<organism evidence="2 3">
    <name type="scientific">Centipeda periodontii DSM 2778</name>
    <dbReference type="NCBI Taxonomy" id="888060"/>
    <lineage>
        <taxon>Bacteria</taxon>
        <taxon>Bacillati</taxon>
        <taxon>Bacillota</taxon>
        <taxon>Negativicutes</taxon>
        <taxon>Selenomonadales</taxon>
        <taxon>Selenomonadaceae</taxon>
        <taxon>Centipeda</taxon>
    </lineage>
</organism>
<evidence type="ECO:0000259" key="1">
    <source>
        <dbReference type="Pfam" id="PF20612"/>
    </source>
</evidence>
<name>F5RMZ9_9FIRM</name>
<dbReference type="EMBL" id="AFHQ01000037">
    <property type="protein sequence ID" value="EGK59322.1"/>
    <property type="molecule type" value="Genomic_DNA"/>
</dbReference>
<gene>
    <name evidence="2" type="ORF">HMPREF9081_1635</name>
</gene>
<dbReference type="Proteomes" id="UP000004067">
    <property type="component" value="Unassembled WGS sequence"/>
</dbReference>
<dbReference type="STRING" id="888060.HMPREF9081_1635"/>
<protein>
    <recommendedName>
        <fullName evidence="1">SHOCT-like domain-containing protein</fullName>
    </recommendedName>
</protein>
<sequence>MPEKVTTRAVFVRCFMKGDVEMSKEEGLREMTYQMVMRTSWKMLQSGLLSEDEYLAFEAKMREKYRPVIGLLFSDIDLLSCG</sequence>
<accession>F5RMZ9</accession>
<evidence type="ECO:0000313" key="2">
    <source>
        <dbReference type="EMBL" id="EGK59322.1"/>
    </source>
</evidence>
<keyword evidence="3" id="KW-1185">Reference proteome</keyword>
<proteinExistence type="predicted"/>
<dbReference type="eggNOG" id="ENOG5033BTX">
    <property type="taxonomic scope" value="Bacteria"/>
</dbReference>
<evidence type="ECO:0000313" key="3">
    <source>
        <dbReference type="Proteomes" id="UP000004067"/>
    </source>
</evidence>
<comment type="caution">
    <text evidence="2">The sequence shown here is derived from an EMBL/GenBank/DDBJ whole genome shotgun (WGS) entry which is preliminary data.</text>
</comment>
<dbReference type="InterPro" id="IPR046749">
    <property type="entry name" value="SHOCT_2"/>
</dbReference>
<dbReference type="Pfam" id="PF20612">
    <property type="entry name" value="SHOCT_2"/>
    <property type="match status" value="1"/>
</dbReference>